<sequence>MPETYEAVRSLLTSAFRVPEDEIRPELTLGQLDLDSLALTELLLLLHERFGVRVSAEHASRDTTVAQVVDHLDALRAGGTEAVTSS</sequence>
<dbReference type="InterPro" id="IPR036736">
    <property type="entry name" value="ACP-like_sf"/>
</dbReference>
<dbReference type="RefSeq" id="WP_381204314.1">
    <property type="nucleotide sequence ID" value="NZ_JBHSPC010000003.1"/>
</dbReference>
<gene>
    <name evidence="2" type="ORF">ACFP2V_00740</name>
</gene>
<reference evidence="3" key="1">
    <citation type="journal article" date="2019" name="Int. J. Syst. Evol. Microbiol.">
        <title>The Global Catalogue of Microorganisms (GCM) 10K type strain sequencing project: providing services to taxonomists for standard genome sequencing and annotation.</title>
        <authorList>
            <consortium name="The Broad Institute Genomics Platform"/>
            <consortium name="The Broad Institute Genome Sequencing Center for Infectious Disease"/>
            <person name="Wu L."/>
            <person name="Ma J."/>
        </authorList>
    </citation>
    <scope>NUCLEOTIDE SEQUENCE [LARGE SCALE GENOMIC DNA]</scope>
    <source>
        <strain evidence="3">JCM 13852</strain>
    </source>
</reference>
<dbReference type="InterPro" id="IPR009081">
    <property type="entry name" value="PP-bd_ACP"/>
</dbReference>
<evidence type="ECO:0000313" key="3">
    <source>
        <dbReference type="Proteomes" id="UP001596183"/>
    </source>
</evidence>
<dbReference type="Pfam" id="PF00550">
    <property type="entry name" value="PP-binding"/>
    <property type="match status" value="1"/>
</dbReference>
<protein>
    <submittedName>
        <fullName evidence="2">Acyl carrier protein</fullName>
    </submittedName>
</protein>
<name>A0ABW0XGT5_9ACTN</name>
<evidence type="ECO:0000259" key="1">
    <source>
        <dbReference type="PROSITE" id="PS50075"/>
    </source>
</evidence>
<dbReference type="PROSITE" id="PS50075">
    <property type="entry name" value="CARRIER"/>
    <property type="match status" value="1"/>
</dbReference>
<dbReference type="EMBL" id="JBHSPC010000003">
    <property type="protein sequence ID" value="MFC5668694.1"/>
    <property type="molecule type" value="Genomic_DNA"/>
</dbReference>
<feature type="domain" description="Carrier" evidence="1">
    <location>
        <begin position="2"/>
        <end position="76"/>
    </location>
</feature>
<accession>A0ABW0XGT5</accession>
<proteinExistence type="predicted"/>
<organism evidence="2 3">
    <name type="scientific">Streptomyces incanus</name>
    <dbReference type="NCBI Taxonomy" id="887453"/>
    <lineage>
        <taxon>Bacteria</taxon>
        <taxon>Bacillati</taxon>
        <taxon>Actinomycetota</taxon>
        <taxon>Actinomycetes</taxon>
        <taxon>Kitasatosporales</taxon>
        <taxon>Streptomycetaceae</taxon>
        <taxon>Streptomyces</taxon>
    </lineage>
</organism>
<dbReference type="SUPFAM" id="SSF47336">
    <property type="entry name" value="ACP-like"/>
    <property type="match status" value="1"/>
</dbReference>
<dbReference type="Proteomes" id="UP001596183">
    <property type="component" value="Unassembled WGS sequence"/>
</dbReference>
<dbReference type="Gene3D" id="1.10.1200.10">
    <property type="entry name" value="ACP-like"/>
    <property type="match status" value="1"/>
</dbReference>
<comment type="caution">
    <text evidence="2">The sequence shown here is derived from an EMBL/GenBank/DDBJ whole genome shotgun (WGS) entry which is preliminary data.</text>
</comment>
<keyword evidence="3" id="KW-1185">Reference proteome</keyword>
<evidence type="ECO:0000313" key="2">
    <source>
        <dbReference type="EMBL" id="MFC5668694.1"/>
    </source>
</evidence>